<dbReference type="InterPro" id="IPR021247">
    <property type="entry name" value="DUF2785"/>
</dbReference>
<dbReference type="AlphaFoldDB" id="A0A5P8M4C1"/>
<accession>A0A5P8M4C1</accession>
<reference evidence="1 4" key="2">
    <citation type="submission" date="2023-02" db="EMBL/GenBank/DDBJ databases">
        <title>The predominant lactic acid bacteria and yeasts involved in the spontaneous fermentation of millet during the production of the traditional porridge Hausa koko in Ghana.</title>
        <authorList>
            <person name="Atter A."/>
            <person name="Diaz M."/>
        </authorList>
    </citation>
    <scope>NUCLEOTIDE SEQUENCE [LARGE SCALE GENOMIC DNA]</scope>
    <source>
        <strain evidence="1 4">FI11640</strain>
    </source>
</reference>
<sequence length="339" mass="39188">MDQAIQDFYDRLDVLRLQLNRGDIYKNLPTLLSAARDQVPRKKRRSAYHRPTTSALDLARMLALNKRYRDRLQEMKHDDDQAGQAPAQDLADGDLDFILDQLSNTDLRLRDHGAFYLINDLLRTHTLTDEQFHYAVAVVSSPEYLFDHIMEPEADALFKRSFSVLVLGTLLFADRTDYHTLTEGEVLVILHRVAAYALLEQDGRGYIDGKGWGHAWIHIGNVVDELGERNLTRADKIFLLSAVMLGYQSVRDALAYGEDQRLAYSLSTLANKETFYADYLLLLLKQWQGRLMTMRPQENVAFWNRWYNRNRLLEAMILRNDYPDSIMKFLGDIANNNLG</sequence>
<dbReference type="Proteomes" id="UP001330016">
    <property type="component" value="Unassembled WGS sequence"/>
</dbReference>
<name>A0A5P8M4C1_9LACO</name>
<dbReference type="EMBL" id="JAQSGK010000001">
    <property type="protein sequence ID" value="MEE6714343.1"/>
    <property type="molecule type" value="Genomic_DNA"/>
</dbReference>
<dbReference type="RefSeq" id="WP_152260667.1">
    <property type="nucleotide sequence ID" value="NZ_CP045143.1"/>
</dbReference>
<evidence type="ECO:0000313" key="4">
    <source>
        <dbReference type="Proteomes" id="UP001330016"/>
    </source>
</evidence>
<evidence type="ECO:0000313" key="2">
    <source>
        <dbReference type="EMBL" id="QFR23303.1"/>
    </source>
</evidence>
<dbReference type="EMBL" id="CP045143">
    <property type="protein sequence ID" value="QFR23303.1"/>
    <property type="molecule type" value="Genomic_DNA"/>
</dbReference>
<dbReference type="Pfam" id="PF10978">
    <property type="entry name" value="DUF2785"/>
    <property type="match status" value="1"/>
</dbReference>
<gene>
    <name evidence="2" type="ORF">D1010_07765</name>
    <name evidence="1" type="ORF">PS435_00600</name>
</gene>
<dbReference type="Proteomes" id="UP000326779">
    <property type="component" value="Chromosome"/>
</dbReference>
<protein>
    <submittedName>
        <fullName evidence="2">DUF2785 domain-containing protein</fullName>
    </submittedName>
</protein>
<organism evidence="2 3">
    <name type="scientific">Schleiferilactobacillus harbinensis</name>
    <dbReference type="NCBI Taxonomy" id="304207"/>
    <lineage>
        <taxon>Bacteria</taxon>
        <taxon>Bacillati</taxon>
        <taxon>Bacillota</taxon>
        <taxon>Bacilli</taxon>
        <taxon>Lactobacillales</taxon>
        <taxon>Lactobacillaceae</taxon>
        <taxon>Schleiferilactobacillus</taxon>
    </lineage>
</organism>
<dbReference type="KEGG" id="lhb:D1010_07765"/>
<proteinExistence type="predicted"/>
<reference evidence="2 3" key="1">
    <citation type="submission" date="2019-10" db="EMBL/GenBank/DDBJ databases">
        <title>The completed genome of Lactobacillus harbinensis M1.</title>
        <authorList>
            <person name="Zheng Y."/>
        </authorList>
    </citation>
    <scope>NUCLEOTIDE SEQUENCE [LARGE SCALE GENOMIC DNA]</scope>
    <source>
        <strain evidence="2 3">M1</strain>
    </source>
</reference>
<evidence type="ECO:0000313" key="1">
    <source>
        <dbReference type="EMBL" id="MEE6714343.1"/>
    </source>
</evidence>
<keyword evidence="4" id="KW-1185">Reference proteome</keyword>
<evidence type="ECO:0000313" key="3">
    <source>
        <dbReference type="Proteomes" id="UP000326779"/>
    </source>
</evidence>